<sequence>MRYNYCTLFDKGFLNRGLALYNSVLKYHKEPFRHFILCLDDETYGILKKMNLAHVTLVSMKEFENEELLAMKKTRSFREYCWSLSSIFTYYVLEHFPDSEMVTYLDADLFFFASPEKVFADFKAGGDRSILIIPHNLPLSQKKKEDSVGKYNVGMLIFKNNENGRACLIWWKDRCMEWCYEKVEPERFGDQKYLDYFEEKFKGVFVYRHKGADLAGWNIMNYTGKIKKRNGMVLIDGDPLIFFHFSQFKLYYPPSRWLPSGPSNLYGYFMPSVEKELIYRHYTEALYGAMEQIQKIMPAFTDGMIPRPGMYAQIKEIVAPPLRRFLRNKLR</sequence>
<dbReference type="STRING" id="1797298.A2988_04125"/>
<dbReference type="Proteomes" id="UP000176650">
    <property type="component" value="Unassembled WGS sequence"/>
</dbReference>
<evidence type="ECO:0000313" key="1">
    <source>
        <dbReference type="EMBL" id="OGD34660.1"/>
    </source>
</evidence>
<protein>
    <recommendedName>
        <fullName evidence="3">Glycosyl transferase</fullName>
    </recommendedName>
</protein>
<evidence type="ECO:0000313" key="2">
    <source>
        <dbReference type="Proteomes" id="UP000176650"/>
    </source>
</evidence>
<dbReference type="InterPro" id="IPR029044">
    <property type="entry name" value="Nucleotide-diphossugar_trans"/>
</dbReference>
<organism evidence="1 2">
    <name type="scientific">Candidatus Azambacteria bacterium RIFCSPLOWO2_01_FULL_46_25</name>
    <dbReference type="NCBI Taxonomy" id="1797298"/>
    <lineage>
        <taxon>Bacteria</taxon>
        <taxon>Candidatus Azamiibacteriota</taxon>
    </lineage>
</organism>
<dbReference type="AlphaFoldDB" id="A0A1F5BVN1"/>
<proteinExistence type="predicted"/>
<gene>
    <name evidence="1" type="ORF">A2988_04125</name>
</gene>
<reference evidence="1 2" key="1">
    <citation type="journal article" date="2016" name="Nat. Commun.">
        <title>Thousands of microbial genomes shed light on interconnected biogeochemical processes in an aquifer system.</title>
        <authorList>
            <person name="Anantharaman K."/>
            <person name="Brown C.T."/>
            <person name="Hug L.A."/>
            <person name="Sharon I."/>
            <person name="Castelle C.J."/>
            <person name="Probst A.J."/>
            <person name="Thomas B.C."/>
            <person name="Singh A."/>
            <person name="Wilkins M.J."/>
            <person name="Karaoz U."/>
            <person name="Brodie E.L."/>
            <person name="Williams K.H."/>
            <person name="Hubbard S.S."/>
            <person name="Banfield J.F."/>
        </authorList>
    </citation>
    <scope>NUCLEOTIDE SEQUENCE [LARGE SCALE GENOMIC DNA]</scope>
</reference>
<comment type="caution">
    <text evidence="1">The sequence shown here is derived from an EMBL/GenBank/DDBJ whole genome shotgun (WGS) entry which is preliminary data.</text>
</comment>
<dbReference type="EMBL" id="MEYS01000001">
    <property type="protein sequence ID" value="OGD34660.1"/>
    <property type="molecule type" value="Genomic_DNA"/>
</dbReference>
<dbReference type="SUPFAM" id="SSF53448">
    <property type="entry name" value="Nucleotide-diphospho-sugar transferases"/>
    <property type="match status" value="1"/>
</dbReference>
<dbReference type="Gene3D" id="3.90.550.10">
    <property type="entry name" value="Spore Coat Polysaccharide Biosynthesis Protein SpsA, Chain A"/>
    <property type="match status" value="1"/>
</dbReference>
<accession>A0A1F5BVN1</accession>
<name>A0A1F5BVN1_9BACT</name>
<evidence type="ECO:0008006" key="3">
    <source>
        <dbReference type="Google" id="ProtNLM"/>
    </source>
</evidence>